<keyword evidence="1" id="KW-0812">Transmembrane</keyword>
<proteinExistence type="predicted"/>
<name>A0A6P1M6D1_9BACT</name>
<organism evidence="2 3">
    <name type="scientific">Tichowtungia aerotolerans</name>
    <dbReference type="NCBI Taxonomy" id="2697043"/>
    <lineage>
        <taxon>Bacteria</taxon>
        <taxon>Pseudomonadati</taxon>
        <taxon>Kiritimatiellota</taxon>
        <taxon>Tichowtungiia</taxon>
        <taxon>Tichowtungiales</taxon>
        <taxon>Tichowtungiaceae</taxon>
        <taxon>Tichowtungia</taxon>
    </lineage>
</organism>
<accession>A0A6P1M6D1</accession>
<gene>
    <name evidence="2" type="ORF">GT409_13220</name>
</gene>
<dbReference type="KEGG" id="taer:GT409_13220"/>
<reference evidence="2 3" key="1">
    <citation type="submission" date="2020-01" db="EMBL/GenBank/DDBJ databases">
        <title>Ponticoccus aerotolerans gen. nov., sp. nov., an anaerobic bacterium and proposal of Ponticoccusceae fam. nov., Ponticoccusles ord. nov. and Ponticoccuse classis nov. in the phylum Kiritimatiellaeota.</title>
        <authorList>
            <person name="Zhou L.Y."/>
            <person name="Du Z.J."/>
        </authorList>
    </citation>
    <scope>NUCLEOTIDE SEQUENCE [LARGE SCALE GENOMIC DNA]</scope>
    <source>
        <strain evidence="2 3">S-5007</strain>
    </source>
</reference>
<evidence type="ECO:0000313" key="2">
    <source>
        <dbReference type="EMBL" id="QHI70359.1"/>
    </source>
</evidence>
<dbReference type="AlphaFoldDB" id="A0A6P1M6D1"/>
<evidence type="ECO:0008006" key="4">
    <source>
        <dbReference type="Google" id="ProtNLM"/>
    </source>
</evidence>
<evidence type="ECO:0000256" key="1">
    <source>
        <dbReference type="SAM" id="Phobius"/>
    </source>
</evidence>
<protein>
    <recommendedName>
        <fullName evidence="4">PA14 domain-containing protein</fullName>
    </recommendedName>
</protein>
<keyword evidence="3" id="KW-1185">Reference proteome</keyword>
<keyword evidence="1" id="KW-1133">Transmembrane helix</keyword>
<dbReference type="Proteomes" id="UP000464954">
    <property type="component" value="Chromosome"/>
</dbReference>
<dbReference type="RefSeq" id="WP_160629536.1">
    <property type="nucleotide sequence ID" value="NZ_CP047593.1"/>
</dbReference>
<dbReference type="EMBL" id="CP047593">
    <property type="protein sequence ID" value="QHI70359.1"/>
    <property type="molecule type" value="Genomic_DNA"/>
</dbReference>
<evidence type="ECO:0000313" key="3">
    <source>
        <dbReference type="Proteomes" id="UP000464954"/>
    </source>
</evidence>
<sequence>MKKVVKRTKGLIKGRSPAVLVSAAIHAALLLSAGVFVVFQIVDRKEVQFVPHKVERPKMKLKKLRVKVKQTVKPRKTTERITSSRRSNIMPDIQLPKMSSMGSGLDEGIGGFQMMADLSQMGLMGTDRSVGNDFEGTYYYLMLKRNGTPYPGMSNEAGARDPIHGEMAKVIKEFLSSGWDPKVFDPFWRSPKKLYATQIFVPPVSSTLAPEKFGDTDRTHEAAFWVAHYKGEIGHKTGGRFRFWGIGDDIMFVRLNGKIVLDAGWTNVHEADWSGWRSSAKEHRKYQISHTLYRVGDWFELKPGETMDMEVLIGEVPGGGYMALLMVQEEGVEYPERDLSTGGPLLPVFKTMETPEHLIDEMMYTLPSGHVDLYGGPIFSAH</sequence>
<feature type="transmembrane region" description="Helical" evidence="1">
    <location>
        <begin position="20"/>
        <end position="42"/>
    </location>
</feature>
<keyword evidence="1" id="KW-0472">Membrane</keyword>